<name>A0ABD3TVE3_9LAMI</name>
<sequence length="104" mass="11220">MILVLNSEPIQDQPRAVAVELDISASEPIIKARVQEEWSSVVKTNQTGTWVVSKCVCEQMRDAKLQGCGGSVINISSISGLNRVQFHGGHAYSASKAAINSFTM</sequence>
<dbReference type="InterPro" id="IPR036291">
    <property type="entry name" value="NAD(P)-bd_dom_sf"/>
</dbReference>
<comment type="caution">
    <text evidence="1">The sequence shown here is derived from an EMBL/GenBank/DDBJ whole genome shotgun (WGS) entry which is preliminary data.</text>
</comment>
<dbReference type="Gene3D" id="3.40.50.720">
    <property type="entry name" value="NAD(P)-binding Rossmann-like Domain"/>
    <property type="match status" value="1"/>
</dbReference>
<dbReference type="PANTHER" id="PTHR44375">
    <property type="entry name" value="BETA-KETOACYL-ACP REDUCTASE-LIKE PROTEIN-RELATED"/>
    <property type="match status" value="1"/>
</dbReference>
<evidence type="ECO:0000313" key="1">
    <source>
        <dbReference type="EMBL" id="KAL3841154.1"/>
    </source>
</evidence>
<dbReference type="EMBL" id="JBJXBP010000003">
    <property type="protein sequence ID" value="KAL3841154.1"/>
    <property type="molecule type" value="Genomic_DNA"/>
</dbReference>
<gene>
    <name evidence="1" type="ORF">ACJIZ3_025745</name>
</gene>
<reference evidence="1 2" key="1">
    <citation type="submission" date="2024-12" db="EMBL/GenBank/DDBJ databases">
        <title>The unique morphological basis and parallel evolutionary history of personate flowers in Penstemon.</title>
        <authorList>
            <person name="Depatie T.H."/>
            <person name="Wessinger C.A."/>
        </authorList>
    </citation>
    <scope>NUCLEOTIDE SEQUENCE [LARGE SCALE GENOMIC DNA]</scope>
    <source>
        <strain evidence="1">WTNN_2</strain>
        <tissue evidence="1">Leaf</tissue>
    </source>
</reference>
<keyword evidence="2" id="KW-1185">Reference proteome</keyword>
<dbReference type="CDD" id="cd05233">
    <property type="entry name" value="SDR_c"/>
    <property type="match status" value="1"/>
</dbReference>
<dbReference type="PRINTS" id="PR00080">
    <property type="entry name" value="SDRFAMILY"/>
</dbReference>
<accession>A0ABD3TVE3</accession>
<dbReference type="InterPro" id="IPR002347">
    <property type="entry name" value="SDR_fam"/>
</dbReference>
<dbReference type="SUPFAM" id="SSF51735">
    <property type="entry name" value="NAD(P)-binding Rossmann-fold domains"/>
    <property type="match status" value="1"/>
</dbReference>
<dbReference type="Proteomes" id="UP001634393">
    <property type="component" value="Unassembled WGS sequence"/>
</dbReference>
<evidence type="ECO:0000313" key="2">
    <source>
        <dbReference type="Proteomes" id="UP001634393"/>
    </source>
</evidence>
<dbReference type="Pfam" id="PF00106">
    <property type="entry name" value="adh_short"/>
    <property type="match status" value="1"/>
</dbReference>
<proteinExistence type="predicted"/>
<dbReference type="PRINTS" id="PR00081">
    <property type="entry name" value="GDHRDH"/>
</dbReference>
<dbReference type="AlphaFoldDB" id="A0ABD3TVE3"/>
<protein>
    <submittedName>
        <fullName evidence="1">Uncharacterized protein</fullName>
    </submittedName>
</protein>
<dbReference type="PANTHER" id="PTHR44375:SF22">
    <property type="entry name" value="11-BETA-HYDROXYSTEROID DEHYDROGENASE-LIKE 4A"/>
    <property type="match status" value="1"/>
</dbReference>
<organism evidence="1 2">
    <name type="scientific">Penstemon smallii</name>
    <dbReference type="NCBI Taxonomy" id="265156"/>
    <lineage>
        <taxon>Eukaryota</taxon>
        <taxon>Viridiplantae</taxon>
        <taxon>Streptophyta</taxon>
        <taxon>Embryophyta</taxon>
        <taxon>Tracheophyta</taxon>
        <taxon>Spermatophyta</taxon>
        <taxon>Magnoliopsida</taxon>
        <taxon>eudicotyledons</taxon>
        <taxon>Gunneridae</taxon>
        <taxon>Pentapetalae</taxon>
        <taxon>asterids</taxon>
        <taxon>lamiids</taxon>
        <taxon>Lamiales</taxon>
        <taxon>Plantaginaceae</taxon>
        <taxon>Cheloneae</taxon>
        <taxon>Penstemon</taxon>
    </lineage>
</organism>